<evidence type="ECO:0000256" key="3">
    <source>
        <dbReference type="ARBA" id="ARBA00022737"/>
    </source>
</evidence>
<comment type="subcellular location">
    <subcellularLocation>
        <location evidence="1">Nucleus</location>
    </subcellularLocation>
</comment>
<dbReference type="FunFam" id="3.30.160.60:FF:000043">
    <property type="entry name" value="Scratch family zinc finger 2"/>
    <property type="match status" value="1"/>
</dbReference>
<accession>A0A5N5SXF8</accession>
<dbReference type="SUPFAM" id="SSF57667">
    <property type="entry name" value="beta-beta-alpha zinc fingers"/>
    <property type="match status" value="3"/>
</dbReference>
<feature type="region of interest" description="Disordered" evidence="13">
    <location>
        <begin position="44"/>
        <end position="63"/>
    </location>
</feature>
<evidence type="ECO:0000313" key="16">
    <source>
        <dbReference type="Proteomes" id="UP000326759"/>
    </source>
</evidence>
<evidence type="ECO:0000256" key="9">
    <source>
        <dbReference type="ARBA" id="ARBA00064979"/>
    </source>
</evidence>
<dbReference type="InterPro" id="IPR013087">
    <property type="entry name" value="Znf_C2H2_type"/>
</dbReference>
<organism evidence="15 16">
    <name type="scientific">Armadillidium nasatum</name>
    <dbReference type="NCBI Taxonomy" id="96803"/>
    <lineage>
        <taxon>Eukaryota</taxon>
        <taxon>Metazoa</taxon>
        <taxon>Ecdysozoa</taxon>
        <taxon>Arthropoda</taxon>
        <taxon>Crustacea</taxon>
        <taxon>Multicrustacea</taxon>
        <taxon>Malacostraca</taxon>
        <taxon>Eumalacostraca</taxon>
        <taxon>Peracarida</taxon>
        <taxon>Isopoda</taxon>
        <taxon>Oniscidea</taxon>
        <taxon>Crinocheta</taxon>
        <taxon>Armadillidiidae</taxon>
        <taxon>Armadillidium</taxon>
    </lineage>
</organism>
<dbReference type="GO" id="GO:0005634">
    <property type="term" value="C:nucleus"/>
    <property type="evidence" value="ECO:0007669"/>
    <property type="project" value="UniProtKB-SubCell"/>
</dbReference>
<evidence type="ECO:0000256" key="8">
    <source>
        <dbReference type="ARBA" id="ARBA00037948"/>
    </source>
</evidence>
<evidence type="ECO:0000313" key="15">
    <source>
        <dbReference type="EMBL" id="KAB7498903.1"/>
    </source>
</evidence>
<comment type="subunit">
    <text evidence="9">Interacts (via SNAG domain) with LIMD1 (via LIM domains), WTIP (via LIM domains) and AJUBA (via LIM domains).</text>
</comment>
<proteinExistence type="inferred from homology"/>
<dbReference type="GO" id="GO:0008270">
    <property type="term" value="F:zinc ion binding"/>
    <property type="evidence" value="ECO:0007669"/>
    <property type="project" value="UniProtKB-KW"/>
</dbReference>
<dbReference type="FunFam" id="3.30.160.60:FF:000207">
    <property type="entry name" value="zinc finger protein SNAI2"/>
    <property type="match status" value="1"/>
</dbReference>
<feature type="domain" description="C2H2-type" evidence="14">
    <location>
        <begin position="364"/>
        <end position="382"/>
    </location>
</feature>
<dbReference type="GO" id="GO:0000978">
    <property type="term" value="F:RNA polymerase II cis-regulatory region sequence-specific DNA binding"/>
    <property type="evidence" value="ECO:0007669"/>
    <property type="project" value="TreeGrafter"/>
</dbReference>
<reference evidence="15 16" key="1">
    <citation type="journal article" date="2019" name="PLoS Biol.">
        <title>Sex chromosomes control vertical transmission of feminizing Wolbachia symbionts in an isopod.</title>
        <authorList>
            <person name="Becking T."/>
            <person name="Chebbi M.A."/>
            <person name="Giraud I."/>
            <person name="Moumen B."/>
            <person name="Laverre T."/>
            <person name="Caubet Y."/>
            <person name="Peccoud J."/>
            <person name="Gilbert C."/>
            <person name="Cordaux R."/>
        </authorList>
    </citation>
    <scope>NUCLEOTIDE SEQUENCE [LARGE SCALE GENOMIC DNA]</scope>
    <source>
        <strain evidence="15">ANa2</strain>
        <tissue evidence="15">Whole body excluding digestive tract and cuticle</tissue>
    </source>
</reference>
<gene>
    <name evidence="15" type="primary">Scrt1_1</name>
    <name evidence="15" type="ORF">Anas_05723</name>
</gene>
<dbReference type="PANTHER" id="PTHR24388:SF60">
    <property type="entry name" value="TRANSCRIPTIONAL REPRESSOR SCRATCH 1"/>
    <property type="match status" value="1"/>
</dbReference>
<evidence type="ECO:0000256" key="12">
    <source>
        <dbReference type="PROSITE-ProRule" id="PRU00042"/>
    </source>
</evidence>
<dbReference type="InterPro" id="IPR036236">
    <property type="entry name" value="Znf_C2H2_sf"/>
</dbReference>
<comment type="similarity">
    <text evidence="8">Belongs to the snail C2H2-type zinc-finger protein family.</text>
</comment>
<evidence type="ECO:0000256" key="5">
    <source>
        <dbReference type="ARBA" id="ARBA00022833"/>
    </source>
</evidence>
<protein>
    <recommendedName>
        <fullName evidence="10">Transcriptional repressor scratch 1</fullName>
    </recommendedName>
    <alternativeName>
        <fullName evidence="11">Scratch homolog 1 zinc finger protein</fullName>
    </alternativeName>
</protein>
<dbReference type="OrthoDB" id="5428132at2759"/>
<keyword evidence="4 12" id="KW-0863">Zinc-finger</keyword>
<dbReference type="EMBL" id="SEYY01018862">
    <property type="protein sequence ID" value="KAB7498903.1"/>
    <property type="molecule type" value="Genomic_DNA"/>
</dbReference>
<dbReference type="GO" id="GO:0055059">
    <property type="term" value="P:asymmetric neuroblast division"/>
    <property type="evidence" value="ECO:0007669"/>
    <property type="project" value="UniProtKB-ARBA"/>
</dbReference>
<feature type="region of interest" description="Disordered" evidence="13">
    <location>
        <begin position="173"/>
        <end position="246"/>
    </location>
</feature>
<evidence type="ECO:0000256" key="2">
    <source>
        <dbReference type="ARBA" id="ARBA00022723"/>
    </source>
</evidence>
<evidence type="ECO:0000259" key="14">
    <source>
        <dbReference type="PROSITE" id="PS50157"/>
    </source>
</evidence>
<keyword evidence="5" id="KW-0862">Zinc</keyword>
<dbReference type="GO" id="GO:0000981">
    <property type="term" value="F:DNA-binding transcription factor activity, RNA polymerase II-specific"/>
    <property type="evidence" value="ECO:0007669"/>
    <property type="project" value="TreeGrafter"/>
</dbReference>
<dbReference type="FunFam" id="3.30.160.60:FF:000706">
    <property type="entry name" value="Zinc finger protein"/>
    <property type="match status" value="1"/>
</dbReference>
<dbReference type="Gene3D" id="3.30.160.60">
    <property type="entry name" value="Classic Zinc Finger"/>
    <property type="match status" value="4"/>
</dbReference>
<dbReference type="PROSITE" id="PS00028">
    <property type="entry name" value="ZINC_FINGER_C2H2_1"/>
    <property type="match status" value="4"/>
</dbReference>
<evidence type="ECO:0000256" key="11">
    <source>
        <dbReference type="ARBA" id="ARBA00083685"/>
    </source>
</evidence>
<feature type="compositionally biased region" description="Low complexity" evidence="13">
    <location>
        <begin position="198"/>
        <end position="246"/>
    </location>
</feature>
<dbReference type="Pfam" id="PF00096">
    <property type="entry name" value="zf-C2H2"/>
    <property type="match status" value="4"/>
</dbReference>
<dbReference type="Pfam" id="PF13912">
    <property type="entry name" value="zf-C2H2_6"/>
    <property type="match status" value="1"/>
</dbReference>
<feature type="domain" description="C2H2-type" evidence="14">
    <location>
        <begin position="308"/>
        <end position="335"/>
    </location>
</feature>
<keyword evidence="6" id="KW-0238">DNA-binding</keyword>
<dbReference type="FunFam" id="3.30.160.60:FF:000169">
    <property type="entry name" value="transcriptional repressor scratch 2"/>
    <property type="match status" value="1"/>
</dbReference>
<name>A0A5N5SXF8_9CRUS</name>
<feature type="compositionally biased region" description="Low complexity" evidence="13">
    <location>
        <begin position="45"/>
        <end position="58"/>
    </location>
</feature>
<evidence type="ECO:0000256" key="6">
    <source>
        <dbReference type="ARBA" id="ARBA00023125"/>
    </source>
</evidence>
<dbReference type="PROSITE" id="PS50157">
    <property type="entry name" value="ZINC_FINGER_C2H2_2"/>
    <property type="match status" value="5"/>
</dbReference>
<sequence length="402" mass="45574">MTYPFRLCDAQERVYEELRSVHPGTQYSYTFHYYQTTPDHAYVLSSQSTESTTSPSYSQDEDAYPTFQNHAQSHQHTQNISQEDHYQTHADLPEHFPHRQQNQHLQQHQQQQEPQIHQPPCHLVLQDHKNTFEYPSQPFTPLHLRTVEETEAAHDLLQLARSAPAYNYSVTTTCESQEEKSKCTESLSIEEAKSPYTDSDSGLTSPSASPSPAANSDAENVAPSSKPINNSNNSNTNSGNKSNNRSSRQRYICSECGKQYATSSNLSRHKQTHRALDSGNARRCHVCGKAYVSMPALAMHVLTHNLSHKCSVCDKAFSRPWLLQGHMRSHTGEKPFGCEHCGKSFADRSNLRAHMQTHSQLKNFRCKRCNKSFALKSYLNKHYESACFKEGSCSDNGAEEDK</sequence>
<feature type="domain" description="C2H2-type" evidence="14">
    <location>
        <begin position="336"/>
        <end position="363"/>
    </location>
</feature>
<keyword evidence="2" id="KW-0479">Metal-binding</keyword>
<comment type="caution">
    <text evidence="15">The sequence shown here is derived from an EMBL/GenBank/DDBJ whole genome shotgun (WGS) entry which is preliminary data.</text>
</comment>
<dbReference type="InterPro" id="IPR050527">
    <property type="entry name" value="Snail/Krueppel_Znf"/>
</dbReference>
<dbReference type="GO" id="GO:0060562">
    <property type="term" value="P:epithelial tube morphogenesis"/>
    <property type="evidence" value="ECO:0007669"/>
    <property type="project" value="UniProtKB-ARBA"/>
</dbReference>
<evidence type="ECO:0000256" key="7">
    <source>
        <dbReference type="ARBA" id="ARBA00023242"/>
    </source>
</evidence>
<dbReference type="PANTHER" id="PTHR24388">
    <property type="entry name" value="ZINC FINGER PROTEIN"/>
    <property type="match status" value="1"/>
</dbReference>
<evidence type="ECO:0000256" key="1">
    <source>
        <dbReference type="ARBA" id="ARBA00004123"/>
    </source>
</evidence>
<evidence type="ECO:0000256" key="13">
    <source>
        <dbReference type="SAM" id="MobiDB-lite"/>
    </source>
</evidence>
<dbReference type="AlphaFoldDB" id="A0A5N5SXF8"/>
<feature type="domain" description="C2H2-type" evidence="14">
    <location>
        <begin position="251"/>
        <end position="278"/>
    </location>
</feature>
<feature type="domain" description="C2H2-type" evidence="14">
    <location>
        <begin position="282"/>
        <end position="309"/>
    </location>
</feature>
<dbReference type="Proteomes" id="UP000326759">
    <property type="component" value="Unassembled WGS sequence"/>
</dbReference>
<dbReference type="SMART" id="SM00355">
    <property type="entry name" value="ZnF_C2H2"/>
    <property type="match status" value="5"/>
</dbReference>
<evidence type="ECO:0000256" key="4">
    <source>
        <dbReference type="ARBA" id="ARBA00022771"/>
    </source>
</evidence>
<keyword evidence="7" id="KW-0539">Nucleus</keyword>
<keyword evidence="16" id="KW-1185">Reference proteome</keyword>
<evidence type="ECO:0000256" key="10">
    <source>
        <dbReference type="ARBA" id="ARBA00071743"/>
    </source>
</evidence>
<dbReference type="GO" id="GO:2000177">
    <property type="term" value="P:regulation of neural precursor cell proliferation"/>
    <property type="evidence" value="ECO:0007669"/>
    <property type="project" value="UniProtKB-ARBA"/>
</dbReference>
<keyword evidence="3" id="KW-0677">Repeat</keyword>